<dbReference type="EMBL" id="MRCA01000002">
    <property type="protein sequence ID" value="OKH15508.1"/>
    <property type="molecule type" value="Genomic_DNA"/>
</dbReference>
<reference evidence="1 2" key="1">
    <citation type="submission" date="2016-11" db="EMBL/GenBank/DDBJ databases">
        <title>Draft Genome Sequences of Nine Cyanobacterial Strains from Diverse Habitats.</title>
        <authorList>
            <person name="Zhu T."/>
            <person name="Hou S."/>
            <person name="Lu X."/>
            <person name="Hess W.R."/>
        </authorList>
    </citation>
    <scope>NUCLEOTIDE SEQUENCE [LARGE SCALE GENOMIC DNA]</scope>
    <source>
        <strain evidence="1 2">NIES-592</strain>
    </source>
</reference>
<sequence>MKYSIAGIVAIAVLTLNQGCSSQVKSGETASQENTTVSANHNGHATEQTHYEHHSNNHSNSNYVSTQAKLTAPKNIVPNQPLPLVINIQDSQGKSISKFDKFQEQLMHLIVVSDDLKFFNHLHPNYKGNGRFEINTNFPEPNNYTIFSDYKPSGKQEEVTVMKITVPGSTPVPQELAKYSNTKILADTKVNLNFSQPTLKAGEEVNLKFALQDIDNNQTIKDLQPYLGEKGHLVIIKSSSPLTVSDYIHAHARKDSPDGEVNFVTSFPEAGTYKLWMQFNRNGKVNTADFWVNVQ</sequence>
<gene>
    <name evidence="1" type="ORF">NIES592_05290</name>
</gene>
<dbReference type="AlphaFoldDB" id="A0A1U7H343"/>
<organism evidence="1 2">
    <name type="scientific">Fischerella major NIES-592</name>
    <dbReference type="NCBI Taxonomy" id="210994"/>
    <lineage>
        <taxon>Bacteria</taxon>
        <taxon>Bacillati</taxon>
        <taxon>Cyanobacteriota</taxon>
        <taxon>Cyanophyceae</taxon>
        <taxon>Nostocales</taxon>
        <taxon>Hapalosiphonaceae</taxon>
        <taxon>Fischerella</taxon>
    </lineage>
</organism>
<evidence type="ECO:0000313" key="1">
    <source>
        <dbReference type="EMBL" id="OKH15508.1"/>
    </source>
</evidence>
<keyword evidence="2" id="KW-1185">Reference proteome</keyword>
<accession>A0A1U7H343</accession>
<name>A0A1U7H343_9CYAN</name>
<dbReference type="Proteomes" id="UP000186391">
    <property type="component" value="Unassembled WGS sequence"/>
</dbReference>
<dbReference type="OrthoDB" id="128043at2"/>
<protein>
    <submittedName>
        <fullName evidence="1">Uncharacterized protein</fullName>
    </submittedName>
</protein>
<dbReference type="RefSeq" id="WP_073555128.1">
    <property type="nucleotide sequence ID" value="NZ_MRCA01000002.1"/>
</dbReference>
<comment type="caution">
    <text evidence="1">The sequence shown here is derived from an EMBL/GenBank/DDBJ whole genome shotgun (WGS) entry which is preliminary data.</text>
</comment>
<evidence type="ECO:0000313" key="2">
    <source>
        <dbReference type="Proteomes" id="UP000186391"/>
    </source>
</evidence>
<proteinExistence type="predicted"/>